<name>A0ACC2KP83_PERAE</name>
<reference evidence="1 2" key="1">
    <citation type="journal article" date="2022" name="Hortic Res">
        <title>A haplotype resolved chromosomal level avocado genome allows analysis of novel avocado genes.</title>
        <authorList>
            <person name="Nath O."/>
            <person name="Fletcher S.J."/>
            <person name="Hayward A."/>
            <person name="Shaw L.M."/>
            <person name="Masouleh A.K."/>
            <person name="Furtado A."/>
            <person name="Henry R.J."/>
            <person name="Mitter N."/>
        </authorList>
    </citation>
    <scope>NUCLEOTIDE SEQUENCE [LARGE SCALE GENOMIC DNA]</scope>
    <source>
        <strain evidence="2">cv. Hass</strain>
    </source>
</reference>
<protein>
    <submittedName>
        <fullName evidence="1">Uncharacterized protein</fullName>
    </submittedName>
</protein>
<evidence type="ECO:0000313" key="2">
    <source>
        <dbReference type="Proteomes" id="UP001234297"/>
    </source>
</evidence>
<sequence>MAAPAIPTHPTSLPLFPSIFFIIITFFFFLPSLCQSSDSPYDTCTPFACGNIRNITFPFSSSSSSTTSDLLSCGLPEYKISCDPSSQASITLSGRPYQLKSLSPEKIMVVSDLLLFNNLATSDCKSIQNLSLPESQIAPLTVPQWGTYLNFYRCPLVPEIPLGNFAQQVQIYTECKDDVRLYLVRTIAKEVPIAPSGCLYFKVPVLLTSLIAYNLSLPSSSSSSLIKEMNWTVLMDVLGKGFLLQWPDVGVCSNCTGMGGRCGFKRDSGSSNTSSGRVECLYREAGTGSKSSRKRQIIIGTTVTSAFVVLVIVAFLTFKFRHKATSILNKDYFKSKRSKENDRNMGEFIKNYRSTLVAKYSYSDIHKMTNGFKDKLGEGGYGNVFKEMVGGKKSVKIKEEYSSSTYFPNWMYNQLEQDSDLEIIDSIVEEDSAIVKKMVMVGLWCVQLNPSDRPAMSRVAEMLTGSVEGIEMPPKPFLFSPPRSQAGDVVTVTESYSNDTPLMFDST</sequence>
<dbReference type="EMBL" id="CM056818">
    <property type="protein sequence ID" value="KAJ8622840.1"/>
    <property type="molecule type" value="Genomic_DNA"/>
</dbReference>
<organism evidence="1 2">
    <name type="scientific">Persea americana</name>
    <name type="common">Avocado</name>
    <dbReference type="NCBI Taxonomy" id="3435"/>
    <lineage>
        <taxon>Eukaryota</taxon>
        <taxon>Viridiplantae</taxon>
        <taxon>Streptophyta</taxon>
        <taxon>Embryophyta</taxon>
        <taxon>Tracheophyta</taxon>
        <taxon>Spermatophyta</taxon>
        <taxon>Magnoliopsida</taxon>
        <taxon>Magnoliidae</taxon>
        <taxon>Laurales</taxon>
        <taxon>Lauraceae</taxon>
        <taxon>Persea</taxon>
    </lineage>
</organism>
<proteinExistence type="predicted"/>
<gene>
    <name evidence="1" type="ORF">MRB53_031369</name>
</gene>
<dbReference type="Proteomes" id="UP001234297">
    <property type="component" value="Chromosome 10"/>
</dbReference>
<keyword evidence="2" id="KW-1185">Reference proteome</keyword>
<accession>A0ACC2KP83</accession>
<comment type="caution">
    <text evidence="1">The sequence shown here is derived from an EMBL/GenBank/DDBJ whole genome shotgun (WGS) entry which is preliminary data.</text>
</comment>
<evidence type="ECO:0000313" key="1">
    <source>
        <dbReference type="EMBL" id="KAJ8622840.1"/>
    </source>
</evidence>